<dbReference type="EMBL" id="FOFZ01000015">
    <property type="protein sequence ID" value="SER54030.1"/>
    <property type="molecule type" value="Genomic_DNA"/>
</dbReference>
<dbReference type="InterPro" id="IPR001173">
    <property type="entry name" value="Glyco_trans_2-like"/>
</dbReference>
<dbReference type="RefSeq" id="WP_074724299.1">
    <property type="nucleotide sequence ID" value="NZ_CBCRVS010000006.1"/>
</dbReference>
<evidence type="ECO:0000313" key="3">
    <source>
        <dbReference type="Proteomes" id="UP000183658"/>
    </source>
</evidence>
<proteinExistence type="predicted"/>
<name>A0A1H9Q0R5_FLAFI</name>
<dbReference type="Proteomes" id="UP000183658">
    <property type="component" value="Unassembled WGS sequence"/>
</dbReference>
<protein>
    <submittedName>
        <fullName evidence="2">Glycosyltransferase involved in cell wall bisynthesis</fullName>
    </submittedName>
</protein>
<gene>
    <name evidence="2" type="ORF">SAMN05444355_1155</name>
</gene>
<dbReference type="Pfam" id="PF00535">
    <property type="entry name" value="Glycos_transf_2"/>
    <property type="match status" value="1"/>
</dbReference>
<evidence type="ECO:0000313" key="2">
    <source>
        <dbReference type="EMBL" id="SER54030.1"/>
    </source>
</evidence>
<dbReference type="OrthoDB" id="597270at2"/>
<dbReference type="PANTHER" id="PTHR22916:SF3">
    <property type="entry name" value="UDP-GLCNAC:BETAGAL BETA-1,3-N-ACETYLGLUCOSAMINYLTRANSFERASE-LIKE PROTEIN 1"/>
    <property type="match status" value="1"/>
</dbReference>
<keyword evidence="3" id="KW-1185">Reference proteome</keyword>
<dbReference type="InterPro" id="IPR029044">
    <property type="entry name" value="Nucleotide-diphossugar_trans"/>
</dbReference>
<evidence type="ECO:0000259" key="1">
    <source>
        <dbReference type="Pfam" id="PF00535"/>
    </source>
</evidence>
<reference evidence="3" key="1">
    <citation type="submission" date="2016-10" db="EMBL/GenBank/DDBJ databases">
        <authorList>
            <person name="Varghese N."/>
            <person name="Submissions S."/>
        </authorList>
    </citation>
    <scope>NUCLEOTIDE SEQUENCE [LARGE SCALE GENOMIC DNA]</scope>
    <source>
        <strain evidence="3">DSM 15719</strain>
    </source>
</reference>
<keyword evidence="2" id="KW-0808">Transferase</keyword>
<accession>A0A1H9Q0R5</accession>
<dbReference type="SUPFAM" id="SSF53448">
    <property type="entry name" value="Nucleotide-diphospho-sugar transferases"/>
    <property type="match status" value="1"/>
</dbReference>
<dbReference type="PANTHER" id="PTHR22916">
    <property type="entry name" value="GLYCOSYLTRANSFERASE"/>
    <property type="match status" value="1"/>
</dbReference>
<sequence length="260" mass="29939">MNSLTISVIIPCYNAEKTIEACLRSVFSQSKSVNEIIVIDDGSDDASISIINKIFKNSNLNINCILKAQKNAGPSIARNKGAMLATSNHVAFLDSDDEWFQDHILISKKFLENNDDYKMVATKYSSGYTKFSGVVSFEQLLWKNYFLTPCVILNKDCFYDSGGFNVSMRYSEDYYLWLNIAYNNKVYLLDYIGARNVEFKKPFGDKGLSSNLRAMHLGVIKCFDSLYQKRQVNFRKYVTLKQFEKLKYIRRNILTLLIKK</sequence>
<dbReference type="AlphaFoldDB" id="A0A1H9Q0R5"/>
<dbReference type="CDD" id="cd00761">
    <property type="entry name" value="Glyco_tranf_GTA_type"/>
    <property type="match status" value="1"/>
</dbReference>
<feature type="domain" description="Glycosyltransferase 2-like" evidence="1">
    <location>
        <begin position="7"/>
        <end position="138"/>
    </location>
</feature>
<dbReference type="Gene3D" id="3.90.550.10">
    <property type="entry name" value="Spore Coat Polysaccharide Biosynthesis Protein SpsA, Chain A"/>
    <property type="match status" value="1"/>
</dbReference>
<organism evidence="2 3">
    <name type="scientific">Flavobacterium frigoris</name>
    <dbReference type="NCBI Taxonomy" id="229204"/>
    <lineage>
        <taxon>Bacteria</taxon>
        <taxon>Pseudomonadati</taxon>
        <taxon>Bacteroidota</taxon>
        <taxon>Flavobacteriia</taxon>
        <taxon>Flavobacteriales</taxon>
        <taxon>Flavobacteriaceae</taxon>
        <taxon>Flavobacterium</taxon>
    </lineage>
</organism>
<dbReference type="GO" id="GO:0016758">
    <property type="term" value="F:hexosyltransferase activity"/>
    <property type="evidence" value="ECO:0007669"/>
    <property type="project" value="UniProtKB-ARBA"/>
</dbReference>